<dbReference type="PANTHER" id="PTHR38342:SF1">
    <property type="entry name" value="SLR5037 PROTEIN"/>
    <property type="match status" value="1"/>
</dbReference>
<dbReference type="InterPro" id="IPR005180">
    <property type="entry name" value="DUF302"/>
</dbReference>
<dbReference type="PIRSF" id="PIRSF021774">
    <property type="entry name" value="UCP021774"/>
    <property type="match status" value="1"/>
</dbReference>
<evidence type="ECO:0000313" key="2">
    <source>
        <dbReference type="EMBL" id="KYH33134.1"/>
    </source>
</evidence>
<dbReference type="InterPro" id="IPR016796">
    <property type="entry name" value="UCP021774"/>
</dbReference>
<sequence length="130" mass="14384">MDYQDISYTVTTEKNFDAAVASVEEATAAQGMKVQHIHDVQATLKSKGYASEPLKIIEICNARYAHEVLAKDVLISLMMPCKINVYTRDGKTYISALRPTMLAKFYPEAGLEEIASQVDAKIRAIVDAAR</sequence>
<evidence type="ECO:0000259" key="1">
    <source>
        <dbReference type="Pfam" id="PF03625"/>
    </source>
</evidence>
<dbReference type="PATRIC" id="fig|1122241.3.peg.962"/>
<keyword evidence="3" id="KW-1185">Reference proteome</keyword>
<protein>
    <recommendedName>
        <fullName evidence="1">DUF302 domain-containing protein</fullName>
    </recommendedName>
</protein>
<dbReference type="Pfam" id="PF03625">
    <property type="entry name" value="DUF302"/>
    <property type="match status" value="1"/>
</dbReference>
<dbReference type="InterPro" id="IPR035923">
    <property type="entry name" value="TT1751-like_sf"/>
</dbReference>
<reference evidence="2 3" key="1">
    <citation type="submission" date="2016-02" db="EMBL/GenBank/DDBJ databases">
        <title>Genome sequence of Moorella mulderi DSM 14980.</title>
        <authorList>
            <person name="Poehlein A."/>
            <person name="Daniel R."/>
        </authorList>
    </citation>
    <scope>NUCLEOTIDE SEQUENCE [LARGE SCALE GENOMIC DNA]</scope>
    <source>
        <strain evidence="2 3">DSM 14980</strain>
    </source>
</reference>
<dbReference type="Gene3D" id="3.30.310.70">
    <property type="entry name" value="TT1751-like domain"/>
    <property type="match status" value="1"/>
</dbReference>
<name>A0A151AZR5_9FIRM</name>
<evidence type="ECO:0000313" key="3">
    <source>
        <dbReference type="Proteomes" id="UP000075670"/>
    </source>
</evidence>
<dbReference type="EMBL" id="LTBC01000002">
    <property type="protein sequence ID" value="KYH33134.1"/>
    <property type="molecule type" value="Genomic_DNA"/>
</dbReference>
<feature type="domain" description="DUF302" evidence="1">
    <location>
        <begin position="38"/>
        <end position="99"/>
    </location>
</feature>
<dbReference type="OrthoDB" id="9791067at2"/>
<dbReference type="RefSeq" id="WP_062282082.1">
    <property type="nucleotide sequence ID" value="NZ_LTBC01000002.1"/>
</dbReference>
<organism evidence="2 3">
    <name type="scientific">Moorella mulderi DSM 14980</name>
    <dbReference type="NCBI Taxonomy" id="1122241"/>
    <lineage>
        <taxon>Bacteria</taxon>
        <taxon>Bacillati</taxon>
        <taxon>Bacillota</taxon>
        <taxon>Clostridia</taxon>
        <taxon>Neomoorellales</taxon>
        <taxon>Neomoorellaceae</taxon>
        <taxon>Neomoorella</taxon>
    </lineage>
</organism>
<accession>A0A151AZR5</accession>
<dbReference type="AlphaFoldDB" id="A0A151AZR5"/>
<dbReference type="Proteomes" id="UP000075670">
    <property type="component" value="Unassembled WGS sequence"/>
</dbReference>
<gene>
    <name evidence="2" type="ORF">MOMUL_09130</name>
</gene>
<dbReference type="PANTHER" id="PTHR38342">
    <property type="entry name" value="SLR5037 PROTEIN"/>
    <property type="match status" value="1"/>
</dbReference>
<dbReference type="CDD" id="cd14797">
    <property type="entry name" value="DUF302"/>
    <property type="match status" value="1"/>
</dbReference>
<dbReference type="SUPFAM" id="SSF103247">
    <property type="entry name" value="TT1751-like"/>
    <property type="match status" value="1"/>
</dbReference>
<comment type="caution">
    <text evidence="2">The sequence shown here is derived from an EMBL/GenBank/DDBJ whole genome shotgun (WGS) entry which is preliminary data.</text>
</comment>
<proteinExistence type="predicted"/>